<reference evidence="2 3" key="1">
    <citation type="journal article" date="2000" name="J. Virol.">
        <title>Patterns of genomic sequence diversity among their simian immunodeficiency viruses suggest that L'Hoest monkeys (Cercopithecus lhoesti) are a natural lentivirus reservoir.</title>
        <authorList>
            <person name="Beer B.E."/>
            <person name="Bailes E."/>
            <person name="DaPolito G."/>
            <person name="Campbell B.J."/>
            <person name="Goeken R.M."/>
            <person name="Axthelm M.K."/>
            <person name="Markham P.D."/>
            <person name="Bernard J."/>
            <person name="Zagury D."/>
            <person name="Franchini G."/>
            <person name="Sharp P.M."/>
            <person name="Hirsch V.M."/>
        </authorList>
    </citation>
    <scope>NUCLEOTIDE SEQUENCE [LARGE SCALE GENOMIC DNA]</scope>
    <source>
        <strain evidence="2 3">SIVlhoest524</strain>
    </source>
</reference>
<feature type="region of interest" description="Disordered" evidence="1">
    <location>
        <begin position="109"/>
        <end position="138"/>
    </location>
</feature>
<organismHost>
    <name type="scientific">Pan troglodytes</name>
    <name type="common">Chimpanzee</name>
    <dbReference type="NCBI Taxonomy" id="9598"/>
</organismHost>
<feature type="compositionally biased region" description="Basic and acidic residues" evidence="1">
    <location>
        <begin position="127"/>
        <end position="138"/>
    </location>
</feature>
<evidence type="ECO:0000313" key="2">
    <source>
        <dbReference type="EMBL" id="AAF07337.1"/>
    </source>
</evidence>
<protein>
    <submittedName>
        <fullName evidence="2">Rev protein</fullName>
    </submittedName>
</protein>
<evidence type="ECO:0000313" key="3">
    <source>
        <dbReference type="Proteomes" id="UP000259806"/>
    </source>
</evidence>
<proteinExistence type="predicted"/>
<name>Q9Q082_SIV</name>
<dbReference type="EMBL" id="AF188116">
    <property type="protein sequence ID" value="AAF07337.1"/>
    <property type="molecule type" value="Genomic_DNA"/>
</dbReference>
<sequence length="138" mass="15648">MSTGPEGELPTYLKLSRILEPRTARQRRRDRERQRKHLHQLRAVQERIFQATVERGLERAFTGLTVCDSPEVAEGVGNTAPHPRVAIPHLAGTYSDPFLPPWATSLANPQQIPGGECSENCELDQEQEQKEQRRAIKN</sequence>
<gene>
    <name evidence="2" type="primary">Rev</name>
</gene>
<accession>Q9Q082</accession>
<evidence type="ECO:0000256" key="1">
    <source>
        <dbReference type="SAM" id="MobiDB-lite"/>
    </source>
</evidence>
<dbReference type="Proteomes" id="UP000259806">
    <property type="component" value="Segment"/>
</dbReference>
<organism evidence="2 3">
    <name type="scientific">Simian immunodeficiency virus</name>
    <name type="common">SIV</name>
    <dbReference type="NCBI Taxonomy" id="11723"/>
    <lineage>
        <taxon>Viruses</taxon>
        <taxon>Riboviria</taxon>
        <taxon>Pararnavirae</taxon>
        <taxon>Artverviricota</taxon>
        <taxon>Revtraviricetes</taxon>
        <taxon>Ortervirales</taxon>
        <taxon>Retroviridae</taxon>
        <taxon>Orthoretrovirinae</taxon>
        <taxon>Lentivirus</taxon>
        <taxon>Lentivirus simimdef</taxon>
    </lineage>
</organism>
<organismHost>
    <name type="scientific">Cercopithecidae</name>
    <name type="common">Old World monkeys</name>
    <dbReference type="NCBI Taxonomy" id="9527"/>
</organismHost>